<dbReference type="GO" id="GO:0003887">
    <property type="term" value="F:DNA-directed DNA polymerase activity"/>
    <property type="evidence" value="ECO:0007669"/>
    <property type="project" value="UniProtKB-KW"/>
</dbReference>
<keyword evidence="13" id="KW-0511">Multifunctional enzyme</keyword>
<evidence type="ECO:0000256" key="15">
    <source>
        <dbReference type="ARBA" id="ARBA00049244"/>
    </source>
</evidence>
<evidence type="ECO:0000256" key="14">
    <source>
        <dbReference type="ARBA" id="ARBA00048173"/>
    </source>
</evidence>
<dbReference type="Pfam" id="PF07727">
    <property type="entry name" value="RVT_2"/>
    <property type="match status" value="1"/>
</dbReference>
<dbReference type="OrthoDB" id="4363844at2759"/>
<protein>
    <recommendedName>
        <fullName evidence="16">Integrase catalytic domain-containing protein</fullName>
    </recommendedName>
</protein>
<evidence type="ECO:0000259" key="16">
    <source>
        <dbReference type="PROSITE" id="PS50994"/>
    </source>
</evidence>
<evidence type="ECO:0000256" key="5">
    <source>
        <dbReference type="ARBA" id="ARBA00022759"/>
    </source>
</evidence>
<dbReference type="PANTHER" id="PTHR42648:SF11">
    <property type="entry name" value="TRANSPOSON TY4-P GAG-POL POLYPROTEIN"/>
    <property type="match status" value="1"/>
</dbReference>
<dbReference type="GO" id="GO:0006310">
    <property type="term" value="P:DNA recombination"/>
    <property type="evidence" value="ECO:0007669"/>
    <property type="project" value="UniProtKB-KW"/>
</dbReference>
<evidence type="ECO:0000313" key="18">
    <source>
        <dbReference type="Proteomes" id="UP000765509"/>
    </source>
</evidence>
<evidence type="ECO:0000256" key="4">
    <source>
        <dbReference type="ARBA" id="ARBA00022723"/>
    </source>
</evidence>
<dbReference type="GO" id="GO:0004519">
    <property type="term" value="F:endonuclease activity"/>
    <property type="evidence" value="ECO:0007669"/>
    <property type="project" value="UniProtKB-KW"/>
</dbReference>
<keyword evidence="5" id="KW-0255">Endonuclease</keyword>
<dbReference type="GO" id="GO:0005634">
    <property type="term" value="C:nucleus"/>
    <property type="evidence" value="ECO:0007669"/>
    <property type="project" value="UniProtKB-ARBA"/>
</dbReference>
<accession>A0A9Q3DI79</accession>
<dbReference type="AlphaFoldDB" id="A0A9Q3DI79"/>
<comment type="catalytic activity">
    <reaction evidence="14">
        <text>DNA(n) + a 2'-deoxyribonucleoside 5'-triphosphate = DNA(n+1) + diphosphate</text>
        <dbReference type="Rhea" id="RHEA:22508"/>
        <dbReference type="Rhea" id="RHEA-COMP:17339"/>
        <dbReference type="Rhea" id="RHEA-COMP:17340"/>
        <dbReference type="ChEBI" id="CHEBI:33019"/>
        <dbReference type="ChEBI" id="CHEBI:61560"/>
        <dbReference type="ChEBI" id="CHEBI:173112"/>
        <dbReference type="EC" id="2.7.7.49"/>
    </reaction>
</comment>
<dbReference type="Gene3D" id="3.30.420.10">
    <property type="entry name" value="Ribonuclease H-like superfamily/Ribonuclease H"/>
    <property type="match status" value="1"/>
</dbReference>
<comment type="caution">
    <text evidence="17">The sequence shown here is derived from an EMBL/GenBank/DDBJ whole genome shotgun (WGS) entry which is preliminary data.</text>
</comment>
<keyword evidence="9" id="KW-0229">DNA integration</keyword>
<dbReference type="InterPro" id="IPR001584">
    <property type="entry name" value="Integrase_cat-core"/>
</dbReference>
<evidence type="ECO:0000256" key="9">
    <source>
        <dbReference type="ARBA" id="ARBA00022908"/>
    </source>
</evidence>
<evidence type="ECO:0000256" key="13">
    <source>
        <dbReference type="ARBA" id="ARBA00023268"/>
    </source>
</evidence>
<dbReference type="PANTHER" id="PTHR42648">
    <property type="entry name" value="TRANSPOSASE, PUTATIVE-RELATED"/>
    <property type="match status" value="1"/>
</dbReference>
<evidence type="ECO:0000256" key="3">
    <source>
        <dbReference type="ARBA" id="ARBA00022722"/>
    </source>
</evidence>
<dbReference type="GO" id="GO:0032196">
    <property type="term" value="P:transposition"/>
    <property type="evidence" value="ECO:0007669"/>
    <property type="project" value="UniProtKB-KW"/>
</dbReference>
<dbReference type="InterPro" id="IPR012337">
    <property type="entry name" value="RNaseH-like_sf"/>
</dbReference>
<proteinExistence type="predicted"/>
<dbReference type="InterPro" id="IPR013103">
    <property type="entry name" value="RVT_2"/>
</dbReference>
<keyword evidence="8" id="KW-0694">RNA-binding</keyword>
<keyword evidence="1" id="KW-0815">Transposition</keyword>
<keyword evidence="4" id="KW-0479">Metal-binding</keyword>
<dbReference type="GO" id="GO:0046872">
    <property type="term" value="F:metal ion binding"/>
    <property type="evidence" value="ECO:0007669"/>
    <property type="project" value="UniProtKB-KW"/>
</dbReference>
<evidence type="ECO:0000256" key="1">
    <source>
        <dbReference type="ARBA" id="ARBA00022578"/>
    </source>
</evidence>
<dbReference type="GO" id="GO:0003964">
    <property type="term" value="F:RNA-directed DNA polymerase activity"/>
    <property type="evidence" value="ECO:0007669"/>
    <property type="project" value="UniProtKB-KW"/>
</dbReference>
<gene>
    <name evidence="17" type="ORF">O181_040938</name>
</gene>
<evidence type="ECO:0000256" key="10">
    <source>
        <dbReference type="ARBA" id="ARBA00022918"/>
    </source>
</evidence>
<feature type="domain" description="Integrase catalytic" evidence="16">
    <location>
        <begin position="17"/>
        <end position="191"/>
    </location>
</feature>
<keyword evidence="2" id="KW-0548">Nucleotidyltransferase</keyword>
<keyword evidence="10" id="KW-0695">RNA-directed DNA polymerase</keyword>
<dbReference type="InterPro" id="IPR039537">
    <property type="entry name" value="Retrotran_Ty1/copia-like"/>
</dbReference>
<evidence type="ECO:0000313" key="17">
    <source>
        <dbReference type="EMBL" id="MBW0501223.1"/>
    </source>
</evidence>
<comment type="catalytic activity">
    <reaction evidence="15">
        <text>DNA(n) + a 2'-deoxyribonucleoside 5'-triphosphate = DNA(n+1) + diphosphate</text>
        <dbReference type="Rhea" id="RHEA:22508"/>
        <dbReference type="Rhea" id="RHEA-COMP:17339"/>
        <dbReference type="Rhea" id="RHEA-COMP:17340"/>
        <dbReference type="ChEBI" id="CHEBI:33019"/>
        <dbReference type="ChEBI" id="CHEBI:61560"/>
        <dbReference type="ChEBI" id="CHEBI:173112"/>
        <dbReference type="EC" id="2.7.7.7"/>
    </reaction>
</comment>
<keyword evidence="6" id="KW-0378">Hydrolase</keyword>
<dbReference type="GO" id="GO:0016787">
    <property type="term" value="F:hydrolase activity"/>
    <property type="evidence" value="ECO:0007669"/>
    <property type="project" value="UniProtKB-KW"/>
</dbReference>
<evidence type="ECO:0000256" key="7">
    <source>
        <dbReference type="ARBA" id="ARBA00022842"/>
    </source>
</evidence>
<dbReference type="Proteomes" id="UP000765509">
    <property type="component" value="Unassembled WGS sequence"/>
</dbReference>
<evidence type="ECO:0000256" key="12">
    <source>
        <dbReference type="ARBA" id="ARBA00023172"/>
    </source>
</evidence>
<sequence>MSRVLTLSVGRPFIATYAQNPRALTDIPKSKPLELLGPFTKDAQGFWYLLTVRDHVSTFTIVYPLKLRSDAPAAILDEITQLRVRTKVAPKALRTDNARGFTLASFVESLAKLGVSFCPSLPYSPQENGEAERLNRKLGDMARAMLTCFWKFAYESACFMHNRIPNSRCMNSSPFQQLYGQPPSILLAQTLWCTYRLCTSATSLMPGQLNGPVGKLYISPVPAGQHASGVPYQRFTAPHCQQNVARAGKALSGAYQENWRAACQAELDQMATWDVWEVLPKLPGMKTIGHCWVFDLKRNLDGTVEKFKARLVARGDRQRPGIDCAEMSAPTAY</sequence>
<name>A0A9Q3DI79_9BASI</name>
<dbReference type="GO" id="GO:0015074">
    <property type="term" value="P:DNA integration"/>
    <property type="evidence" value="ECO:0007669"/>
    <property type="project" value="UniProtKB-KW"/>
</dbReference>
<evidence type="ECO:0000256" key="6">
    <source>
        <dbReference type="ARBA" id="ARBA00022801"/>
    </source>
</evidence>
<keyword evidence="11" id="KW-0239">DNA-directed DNA polymerase</keyword>
<dbReference type="GO" id="GO:0003723">
    <property type="term" value="F:RNA binding"/>
    <property type="evidence" value="ECO:0007669"/>
    <property type="project" value="UniProtKB-KW"/>
</dbReference>
<keyword evidence="18" id="KW-1185">Reference proteome</keyword>
<evidence type="ECO:0000256" key="2">
    <source>
        <dbReference type="ARBA" id="ARBA00022695"/>
    </source>
</evidence>
<evidence type="ECO:0000256" key="8">
    <source>
        <dbReference type="ARBA" id="ARBA00022884"/>
    </source>
</evidence>
<dbReference type="PROSITE" id="PS50994">
    <property type="entry name" value="INTEGRASE"/>
    <property type="match status" value="1"/>
</dbReference>
<evidence type="ECO:0000256" key="11">
    <source>
        <dbReference type="ARBA" id="ARBA00022932"/>
    </source>
</evidence>
<keyword evidence="12" id="KW-0233">DNA recombination</keyword>
<dbReference type="SUPFAM" id="SSF53098">
    <property type="entry name" value="Ribonuclease H-like"/>
    <property type="match status" value="1"/>
</dbReference>
<keyword evidence="11" id="KW-0808">Transferase</keyword>
<keyword evidence="3" id="KW-0540">Nuclease</keyword>
<reference evidence="17" key="1">
    <citation type="submission" date="2021-03" db="EMBL/GenBank/DDBJ databases">
        <title>Draft genome sequence of rust myrtle Austropuccinia psidii MF-1, a brazilian biotype.</title>
        <authorList>
            <person name="Quecine M.C."/>
            <person name="Pachon D.M.R."/>
            <person name="Bonatelli M.L."/>
            <person name="Correr F.H."/>
            <person name="Franceschini L.M."/>
            <person name="Leite T.F."/>
            <person name="Margarido G.R.A."/>
            <person name="Almeida C.A."/>
            <person name="Ferrarezi J.A."/>
            <person name="Labate C.A."/>
        </authorList>
    </citation>
    <scope>NUCLEOTIDE SEQUENCE</scope>
    <source>
        <strain evidence="17">MF-1</strain>
    </source>
</reference>
<organism evidence="17 18">
    <name type="scientific">Austropuccinia psidii MF-1</name>
    <dbReference type="NCBI Taxonomy" id="1389203"/>
    <lineage>
        <taxon>Eukaryota</taxon>
        <taxon>Fungi</taxon>
        <taxon>Dikarya</taxon>
        <taxon>Basidiomycota</taxon>
        <taxon>Pucciniomycotina</taxon>
        <taxon>Pucciniomycetes</taxon>
        <taxon>Pucciniales</taxon>
        <taxon>Sphaerophragmiaceae</taxon>
        <taxon>Austropuccinia</taxon>
    </lineage>
</organism>
<keyword evidence="7" id="KW-0460">Magnesium</keyword>
<dbReference type="EMBL" id="AVOT02016214">
    <property type="protein sequence ID" value="MBW0501223.1"/>
    <property type="molecule type" value="Genomic_DNA"/>
</dbReference>
<dbReference type="InterPro" id="IPR036397">
    <property type="entry name" value="RNaseH_sf"/>
</dbReference>